<gene>
    <name evidence="3" type="ORF">S01H4_08892</name>
</gene>
<keyword evidence="1" id="KW-0175">Coiled coil</keyword>
<evidence type="ECO:0000313" key="3">
    <source>
        <dbReference type="EMBL" id="GAG72316.1"/>
    </source>
</evidence>
<accession>X1BJR4</accession>
<keyword evidence="2" id="KW-1133">Transmembrane helix</keyword>
<comment type="caution">
    <text evidence="3">The sequence shown here is derived from an EMBL/GenBank/DDBJ whole genome shotgun (WGS) entry which is preliminary data.</text>
</comment>
<organism evidence="3">
    <name type="scientific">marine sediment metagenome</name>
    <dbReference type="NCBI Taxonomy" id="412755"/>
    <lineage>
        <taxon>unclassified sequences</taxon>
        <taxon>metagenomes</taxon>
        <taxon>ecological metagenomes</taxon>
    </lineage>
</organism>
<proteinExistence type="predicted"/>
<dbReference type="Gene3D" id="1.20.5.170">
    <property type="match status" value="1"/>
</dbReference>
<evidence type="ECO:0000256" key="2">
    <source>
        <dbReference type="SAM" id="Phobius"/>
    </source>
</evidence>
<feature type="transmembrane region" description="Helical" evidence="2">
    <location>
        <begin position="12"/>
        <end position="33"/>
    </location>
</feature>
<sequence>MNDNIKKGRGLKIAVAVVSILLIISFSANMYFYSRHSGLESQVADLQRQVDRLERENANLQNRILDLEDEVNQLKAPKLVKRLSISDQRPWFQTPYFHISGFVVNVGTDTAYNC</sequence>
<feature type="coiled-coil region" evidence="1">
    <location>
        <begin position="36"/>
        <end position="77"/>
    </location>
</feature>
<keyword evidence="2" id="KW-0812">Transmembrane</keyword>
<protein>
    <submittedName>
        <fullName evidence="3">Uncharacterized protein</fullName>
    </submittedName>
</protein>
<keyword evidence="2" id="KW-0472">Membrane</keyword>
<dbReference type="AlphaFoldDB" id="X1BJR4"/>
<reference evidence="3" key="1">
    <citation type="journal article" date="2014" name="Front. Microbiol.">
        <title>High frequency of phylogenetically diverse reductive dehalogenase-homologous genes in deep subseafloor sedimentary metagenomes.</title>
        <authorList>
            <person name="Kawai M."/>
            <person name="Futagami T."/>
            <person name="Toyoda A."/>
            <person name="Takaki Y."/>
            <person name="Nishi S."/>
            <person name="Hori S."/>
            <person name="Arai W."/>
            <person name="Tsubouchi T."/>
            <person name="Morono Y."/>
            <person name="Uchiyama I."/>
            <person name="Ito T."/>
            <person name="Fujiyama A."/>
            <person name="Inagaki F."/>
            <person name="Takami H."/>
        </authorList>
    </citation>
    <scope>NUCLEOTIDE SEQUENCE</scope>
    <source>
        <strain evidence="3">Expedition CK06-06</strain>
    </source>
</reference>
<feature type="non-terminal residue" evidence="3">
    <location>
        <position position="114"/>
    </location>
</feature>
<name>X1BJR4_9ZZZZ</name>
<dbReference type="EMBL" id="BART01003129">
    <property type="protein sequence ID" value="GAG72316.1"/>
    <property type="molecule type" value="Genomic_DNA"/>
</dbReference>
<evidence type="ECO:0000256" key="1">
    <source>
        <dbReference type="SAM" id="Coils"/>
    </source>
</evidence>